<comment type="subcellular location">
    <subcellularLocation>
        <location evidence="1">Nucleus</location>
    </subcellularLocation>
</comment>
<keyword evidence="7 15" id="KW-0269">Exonuclease</keyword>
<organism evidence="15 16">
    <name type="scientific">Penicillium subrubescens</name>
    <dbReference type="NCBI Taxonomy" id="1316194"/>
    <lineage>
        <taxon>Eukaryota</taxon>
        <taxon>Fungi</taxon>
        <taxon>Dikarya</taxon>
        <taxon>Ascomycota</taxon>
        <taxon>Pezizomycotina</taxon>
        <taxon>Eurotiomycetes</taxon>
        <taxon>Eurotiomycetidae</taxon>
        <taxon>Eurotiales</taxon>
        <taxon>Aspergillaceae</taxon>
        <taxon>Penicillium</taxon>
    </lineage>
</organism>
<dbReference type="GO" id="GO:0005634">
    <property type="term" value="C:nucleus"/>
    <property type="evidence" value="ECO:0007669"/>
    <property type="project" value="UniProtKB-SubCell"/>
</dbReference>
<dbReference type="AlphaFoldDB" id="A0A1Q5UJ97"/>
<evidence type="ECO:0000256" key="11">
    <source>
        <dbReference type="ARBA" id="ARBA00039759"/>
    </source>
</evidence>
<dbReference type="GO" id="GO:0006303">
    <property type="term" value="P:double-strand break repair via nonhomologous end joining"/>
    <property type="evidence" value="ECO:0007669"/>
    <property type="project" value="TreeGrafter"/>
</dbReference>
<dbReference type="PANTHER" id="PTHR23240">
    <property type="entry name" value="DNA CROSS-LINK REPAIR PROTEIN PSO2/SNM1-RELATED"/>
    <property type="match status" value="1"/>
</dbReference>
<evidence type="ECO:0000313" key="16">
    <source>
        <dbReference type="Proteomes" id="UP000186955"/>
    </source>
</evidence>
<comment type="similarity">
    <text evidence="2">Belongs to the DNA repair metallo-beta-lactamase (DRMBL) family.</text>
</comment>
<dbReference type="InterPro" id="IPR011084">
    <property type="entry name" value="DRMBL"/>
</dbReference>
<evidence type="ECO:0000256" key="3">
    <source>
        <dbReference type="ARBA" id="ARBA00022722"/>
    </source>
</evidence>
<dbReference type="GO" id="GO:0003684">
    <property type="term" value="F:damaged DNA binding"/>
    <property type="evidence" value="ECO:0007669"/>
    <property type="project" value="TreeGrafter"/>
</dbReference>
<keyword evidence="4" id="KW-0255">Endonuclease</keyword>
<evidence type="ECO:0000256" key="4">
    <source>
        <dbReference type="ARBA" id="ARBA00022759"/>
    </source>
</evidence>
<protein>
    <recommendedName>
        <fullName evidence="11">Protein artemis</fullName>
    </recommendedName>
    <alternativeName>
        <fullName evidence="12">DNA cross-link repair 1C protein</fullName>
    </alternativeName>
</protein>
<keyword evidence="5" id="KW-0227">DNA damage</keyword>
<dbReference type="Gene3D" id="3.60.15.10">
    <property type="entry name" value="Ribonuclease Z/Hydroxyacylglutathione hydrolase-like"/>
    <property type="match status" value="1"/>
</dbReference>
<gene>
    <name evidence="15" type="ORF">PENSUB_1899</name>
</gene>
<dbReference type="Proteomes" id="UP000186955">
    <property type="component" value="Unassembled WGS sequence"/>
</dbReference>
<feature type="domain" description="DNA repair metallo-beta-lactamase" evidence="14">
    <location>
        <begin position="353"/>
        <end position="387"/>
    </location>
</feature>
<dbReference type="STRING" id="1316194.A0A1Q5UJ97"/>
<evidence type="ECO:0000256" key="5">
    <source>
        <dbReference type="ARBA" id="ARBA00022763"/>
    </source>
</evidence>
<feature type="compositionally biased region" description="Polar residues" evidence="13">
    <location>
        <begin position="615"/>
        <end position="634"/>
    </location>
</feature>
<comment type="caution">
    <text evidence="15">The sequence shown here is derived from an EMBL/GenBank/DDBJ whole genome shotgun (WGS) entry which is preliminary data.</text>
</comment>
<feature type="region of interest" description="Disordered" evidence="13">
    <location>
        <begin position="614"/>
        <end position="654"/>
    </location>
</feature>
<dbReference type="GO" id="GO:0006310">
    <property type="term" value="P:DNA recombination"/>
    <property type="evidence" value="ECO:0007669"/>
    <property type="project" value="UniProtKB-KW"/>
</dbReference>
<dbReference type="GO" id="GO:0036297">
    <property type="term" value="P:interstrand cross-link repair"/>
    <property type="evidence" value="ECO:0007669"/>
    <property type="project" value="TreeGrafter"/>
</dbReference>
<keyword evidence="8" id="KW-0233">DNA recombination</keyword>
<evidence type="ECO:0000256" key="9">
    <source>
        <dbReference type="ARBA" id="ARBA00023204"/>
    </source>
</evidence>
<evidence type="ECO:0000256" key="1">
    <source>
        <dbReference type="ARBA" id="ARBA00004123"/>
    </source>
</evidence>
<evidence type="ECO:0000313" key="15">
    <source>
        <dbReference type="EMBL" id="OKP12533.1"/>
    </source>
</evidence>
<evidence type="ECO:0000256" key="2">
    <source>
        <dbReference type="ARBA" id="ARBA00010304"/>
    </source>
</evidence>
<reference evidence="15 16" key="1">
    <citation type="submission" date="2016-10" db="EMBL/GenBank/DDBJ databases">
        <title>Genome sequence of the ascomycete fungus Penicillium subrubescens.</title>
        <authorList>
            <person name="De Vries R.P."/>
            <person name="Peng M."/>
            <person name="Dilokpimol A."/>
            <person name="Hilden K."/>
            <person name="Makela M.R."/>
            <person name="Grigoriev I."/>
            <person name="Riley R."/>
            <person name="Granchi Z."/>
        </authorList>
    </citation>
    <scope>NUCLEOTIDE SEQUENCE [LARGE SCALE GENOMIC DNA]</scope>
    <source>
        <strain evidence="15 16">CBS 132785</strain>
    </source>
</reference>
<dbReference type="GO" id="GO:0000723">
    <property type="term" value="P:telomere maintenance"/>
    <property type="evidence" value="ECO:0007669"/>
    <property type="project" value="TreeGrafter"/>
</dbReference>
<feature type="region of interest" description="Disordered" evidence="13">
    <location>
        <begin position="531"/>
        <end position="597"/>
    </location>
</feature>
<name>A0A1Q5UJ97_9EURO</name>
<proteinExistence type="inferred from homology"/>
<evidence type="ECO:0000256" key="6">
    <source>
        <dbReference type="ARBA" id="ARBA00022801"/>
    </source>
</evidence>
<sequence length="709" mass="79460">MNIARGILEAQEVTYKHLNKLLRPIPLNTPTEIELTPIKKIRVTLIDANHCPGSVMFLIEGDNKTILYTGDIRAEKWWVDSLIRNPFLIPYTLGGKRLDNLYLDTTYLYHAGVPPETFCSKAEGIAELLKRVQSFPPDTVFHLGAWTFGYEEVWLTLAAALRTKVHPDAYQLALYQSLGQANRGVDESAAYNGFRLGNDIVPGCLTNDICGARIHLCAPPCIIACQPKTVYLRPFLGRGNDGFEMCDMGAGGGSGDVYQRHELDFIAGMNALHLVKYCLKRMNSHSQQQKLTFEWRMLRDLQNNGGKLSISKYGILLDSDMRFDHFADLLVANVLKYDQNMAVENRANVTGNPRRTVIRFPYARHSSYSELCHFISVFKPKDIHACVVDNRDVSGGRELVDEFFDHLLTDQPGYSRRLQQQKKQVQEAEQAWAAEVEVREERQEAGYPEPAFLEERNEDPASYESLSGMSYELLRELNEKWLLFADVEHDFSSIAAEQETRMTSKLLGLVDLPTPGAVKEKRDEIRRAQEYLQDQTDPAEMQVGPLPPTWSGGLDGPADSRNPKPKTAQRTSPKPKHAKTEATKEVKDSPPARAPRGHWTRVMVHRNEAGVAQIQAASSSNVQSPPAQQSQISVPESDLAPSVGSASSTSLTRERLEELNNMHRLDGSASVQLEARIEAYLAAFEDKFSAWTGMLTSAGDNHGEEEMEL</sequence>
<accession>A0A1Q5UJ97</accession>
<evidence type="ECO:0000256" key="8">
    <source>
        <dbReference type="ARBA" id="ARBA00023172"/>
    </source>
</evidence>
<keyword evidence="3" id="KW-0540">Nuclease</keyword>
<keyword evidence="9" id="KW-0234">DNA repair</keyword>
<dbReference type="PANTHER" id="PTHR23240:SF8">
    <property type="entry name" value="PROTEIN ARTEMIS"/>
    <property type="match status" value="1"/>
</dbReference>
<evidence type="ECO:0000256" key="7">
    <source>
        <dbReference type="ARBA" id="ARBA00022839"/>
    </source>
</evidence>
<keyword evidence="6" id="KW-0378">Hydrolase</keyword>
<evidence type="ECO:0000259" key="14">
    <source>
        <dbReference type="Pfam" id="PF07522"/>
    </source>
</evidence>
<evidence type="ECO:0000256" key="10">
    <source>
        <dbReference type="ARBA" id="ARBA00023242"/>
    </source>
</evidence>
<dbReference type="InterPro" id="IPR036866">
    <property type="entry name" value="RibonucZ/Hydroxyglut_hydro"/>
</dbReference>
<dbReference type="GO" id="GO:0004519">
    <property type="term" value="F:endonuclease activity"/>
    <property type="evidence" value="ECO:0007669"/>
    <property type="project" value="UniProtKB-KW"/>
</dbReference>
<evidence type="ECO:0000256" key="12">
    <source>
        <dbReference type="ARBA" id="ARBA00042677"/>
    </source>
</evidence>
<keyword evidence="10" id="KW-0539">Nucleus</keyword>
<dbReference type="GO" id="GO:0035312">
    <property type="term" value="F:5'-3' DNA exonuclease activity"/>
    <property type="evidence" value="ECO:0007669"/>
    <property type="project" value="TreeGrafter"/>
</dbReference>
<dbReference type="Pfam" id="PF07522">
    <property type="entry name" value="DRMBL"/>
    <property type="match status" value="1"/>
</dbReference>
<dbReference type="SUPFAM" id="SSF56281">
    <property type="entry name" value="Metallo-hydrolase/oxidoreductase"/>
    <property type="match status" value="1"/>
</dbReference>
<dbReference type="EMBL" id="MNBE01000205">
    <property type="protein sequence ID" value="OKP12533.1"/>
    <property type="molecule type" value="Genomic_DNA"/>
</dbReference>
<feature type="compositionally biased region" description="Basic and acidic residues" evidence="13">
    <location>
        <begin position="578"/>
        <end position="590"/>
    </location>
</feature>
<evidence type="ECO:0000256" key="13">
    <source>
        <dbReference type="SAM" id="MobiDB-lite"/>
    </source>
</evidence>
<keyword evidence="16" id="KW-1185">Reference proteome</keyword>